<dbReference type="InterPro" id="IPR011049">
    <property type="entry name" value="Serralysin-like_metalloprot_C"/>
</dbReference>
<proteinExistence type="predicted"/>
<organism evidence="4 5">
    <name type="scientific">Belnapia rosea</name>
    <dbReference type="NCBI Taxonomy" id="938405"/>
    <lineage>
        <taxon>Bacteria</taxon>
        <taxon>Pseudomonadati</taxon>
        <taxon>Pseudomonadota</taxon>
        <taxon>Alphaproteobacteria</taxon>
        <taxon>Acetobacterales</taxon>
        <taxon>Roseomonadaceae</taxon>
        <taxon>Belnapia</taxon>
    </lineage>
</organism>
<dbReference type="SUPFAM" id="SSF51120">
    <property type="entry name" value="beta-Roll"/>
    <property type="match status" value="2"/>
</dbReference>
<comment type="subcellular location">
    <subcellularLocation>
        <location evidence="1">Secreted</location>
    </subcellularLocation>
</comment>
<gene>
    <name evidence="4" type="ORF">SAMN04487779_101790</name>
</gene>
<reference evidence="4 5" key="1">
    <citation type="submission" date="2016-10" db="EMBL/GenBank/DDBJ databases">
        <authorList>
            <person name="de Groot N.N."/>
        </authorList>
    </citation>
    <scope>NUCLEOTIDE SEQUENCE [LARGE SCALE GENOMIC DNA]</scope>
    <source>
        <strain evidence="4 5">CPCC 100156</strain>
    </source>
</reference>
<keyword evidence="2" id="KW-0964">Secreted</keyword>
<name>A0A1G6ZTN6_9PROT</name>
<evidence type="ECO:0000256" key="1">
    <source>
        <dbReference type="ARBA" id="ARBA00004613"/>
    </source>
</evidence>
<keyword evidence="5" id="KW-1185">Reference proteome</keyword>
<evidence type="ECO:0000256" key="2">
    <source>
        <dbReference type="ARBA" id="ARBA00022525"/>
    </source>
</evidence>
<dbReference type="Pfam" id="PF00353">
    <property type="entry name" value="HemolysinCabind"/>
    <property type="match status" value="2"/>
</dbReference>
<evidence type="ECO:0000313" key="4">
    <source>
        <dbReference type="EMBL" id="SDE05882.1"/>
    </source>
</evidence>
<protein>
    <submittedName>
        <fullName evidence="4">Hemolysin-type calcium-binding repeat-containing protein</fullName>
    </submittedName>
</protein>
<dbReference type="InterPro" id="IPR018511">
    <property type="entry name" value="Hemolysin-typ_Ca-bd_CS"/>
</dbReference>
<evidence type="ECO:0000256" key="3">
    <source>
        <dbReference type="SAM" id="MobiDB-lite"/>
    </source>
</evidence>
<dbReference type="InterPro" id="IPR001343">
    <property type="entry name" value="Hemolysn_Ca-bd"/>
</dbReference>
<dbReference type="InterPro" id="IPR050557">
    <property type="entry name" value="RTX_toxin/Mannuronan_C5-epim"/>
</dbReference>
<evidence type="ECO:0000313" key="5">
    <source>
        <dbReference type="Proteomes" id="UP000198925"/>
    </source>
</evidence>
<dbReference type="GO" id="GO:0005509">
    <property type="term" value="F:calcium ion binding"/>
    <property type="evidence" value="ECO:0007669"/>
    <property type="project" value="InterPro"/>
</dbReference>
<dbReference type="PROSITE" id="PS00330">
    <property type="entry name" value="HEMOLYSIN_CALCIUM"/>
    <property type="match status" value="3"/>
</dbReference>
<accession>A0A1G6ZTN6</accession>
<dbReference type="PANTHER" id="PTHR38340">
    <property type="entry name" value="S-LAYER PROTEIN"/>
    <property type="match status" value="1"/>
</dbReference>
<dbReference type="Gene3D" id="2.150.10.10">
    <property type="entry name" value="Serralysin-like metalloprotease, C-terminal"/>
    <property type="match status" value="3"/>
</dbReference>
<dbReference type="Proteomes" id="UP000198925">
    <property type="component" value="Unassembled WGS sequence"/>
</dbReference>
<dbReference type="EMBL" id="FMZX01000017">
    <property type="protein sequence ID" value="SDE05882.1"/>
    <property type="molecule type" value="Genomic_DNA"/>
</dbReference>
<sequence length="297" mass="29006">MNGALPVPDIGDGVVVMADFASIAGGGGAEIPFSNVLGGVDAFYHIETGGLFLDRSFATGHTRVDATEATGGIAFKDSSVGNNSPEWVFEGSRHADTVNAGGGDDSILAGAGNNYVSGGDGNDTIIAGADNDTLLGGAGNDQIFGGDGNNSIQGGDGDDTLAGGSGSDYISGGSGSDSIWGGAGNDTLLGGDGNDSLAGGAGDDMLMGGAGNDVFSYEAGYGGADTIVGFSYGDVVQIKAGMDGVSSLDDLDGKITVEGSSVKISLGSGDTIVIKGITGTSAADLAANPEQWIKIAP</sequence>
<dbReference type="STRING" id="938405.SAMN02927895_04823"/>
<dbReference type="PANTHER" id="PTHR38340:SF1">
    <property type="entry name" value="S-LAYER PROTEIN"/>
    <property type="match status" value="1"/>
</dbReference>
<dbReference type="GO" id="GO:0005576">
    <property type="term" value="C:extracellular region"/>
    <property type="evidence" value="ECO:0007669"/>
    <property type="project" value="UniProtKB-SubCell"/>
</dbReference>
<dbReference type="PRINTS" id="PR00313">
    <property type="entry name" value="CABNDNGRPT"/>
</dbReference>
<feature type="region of interest" description="Disordered" evidence="3">
    <location>
        <begin position="145"/>
        <end position="167"/>
    </location>
</feature>
<dbReference type="AlphaFoldDB" id="A0A1G6ZTN6"/>